<protein>
    <recommendedName>
        <fullName evidence="4 17">NADH-ubiquinone oxidoreductase chain 5</fullName>
        <ecNumber evidence="3 17">7.1.1.2</ecNumber>
    </recommendedName>
</protein>
<dbReference type="GO" id="GO:0042773">
    <property type="term" value="P:ATP synthesis coupled electron transport"/>
    <property type="evidence" value="ECO:0007669"/>
    <property type="project" value="InterPro"/>
</dbReference>
<dbReference type="AlphaFoldDB" id="A0A076VF51"/>
<geneLocation type="mitochondrion" evidence="21"/>
<feature type="transmembrane region" description="Helical" evidence="17">
    <location>
        <begin position="113"/>
        <end position="131"/>
    </location>
</feature>
<evidence type="ECO:0000259" key="20">
    <source>
        <dbReference type="Pfam" id="PF06455"/>
    </source>
</evidence>
<proteinExistence type="inferred from homology"/>
<evidence type="ECO:0000256" key="9">
    <source>
        <dbReference type="ARBA" id="ARBA00022967"/>
    </source>
</evidence>
<feature type="transmembrane region" description="Helical" evidence="17">
    <location>
        <begin position="80"/>
        <end position="101"/>
    </location>
</feature>
<dbReference type="Pfam" id="PF06455">
    <property type="entry name" value="NADH5_C"/>
    <property type="match status" value="1"/>
</dbReference>
<comment type="subcellular location">
    <subcellularLocation>
        <location evidence="1">Mitochondrion inner membrane</location>
        <topology evidence="1">Multi-pass membrane protein</topology>
    </subcellularLocation>
</comment>
<dbReference type="Pfam" id="PF00361">
    <property type="entry name" value="Proton_antipo_M"/>
    <property type="match status" value="1"/>
</dbReference>
<feature type="transmembrane region" description="Helical" evidence="17">
    <location>
        <begin position="500"/>
        <end position="522"/>
    </location>
</feature>
<feature type="domain" description="NADH-Ubiquinone oxidoreductase (complex I) chain 5 N-terminal" evidence="19">
    <location>
        <begin position="64"/>
        <end position="113"/>
    </location>
</feature>
<feature type="transmembrane region" description="Helical" evidence="17">
    <location>
        <begin position="241"/>
        <end position="259"/>
    </location>
</feature>
<evidence type="ECO:0000256" key="15">
    <source>
        <dbReference type="ARBA" id="ARBA00023136"/>
    </source>
</evidence>
<keyword evidence="14 17" id="KW-0496">Mitochondrion</keyword>
<feature type="domain" description="NADH dehydrogenase subunit 5 C-terminal" evidence="20">
    <location>
        <begin position="475"/>
        <end position="619"/>
    </location>
</feature>
<evidence type="ECO:0000256" key="17">
    <source>
        <dbReference type="RuleBase" id="RU003404"/>
    </source>
</evidence>
<sequence length="650" mass="71995">MYLCAILSPFLGRALAGLTGRFIGARGSGCVTVLGLFISRFFSFLIYNDVLQMGAPVILELGSWFSVQTVNVTWTLCFDLLSTVMMVTVSTVSFCVHLYSLGYMMADPHLPRFLSYLSLFTGSMLLLVTGTDLVTMLVGWEMIGVCSYLLIGFWFSRLSLTKARQKAVLVNRVSDTGLLVGLMVSWWYLGSTDYSVICYTRTLSYYVDLLCLFLLTGLLGKSAQVGLHVWLLDLMEGPTPVSALIHLATLVTAGVYLVLRTSSLWEASVFGRSLLIWVGLVTSLMALTLGLVQNDLKRVILYSTCSQLGYMMVALGLSSYGLAMFHLMTHLCFKALLFLGLGVLIHLTSNVQDMRTQGAAHRALPWAWACLLLGSLSLTGWPFLAGYYSKDLILELCWATNSLTLSFLHFILMAVACMTSAYSFRLLYSVFYDKPTINRVNLSVPGAHPFMTVPLVILAIGSIVLGYVYREALIGWGSLFWGTSVQNSPLTTSTVRSHMIPVWASFLPLITVPVGICFRICFSMYSSLAVRFNVIRKIYLFLQARWMFDFVWNSLVLKSVLKAGQYTGLLVDKGVLEVLGPRGLQHTLVQAVPRIQQWQTGTVNDYALLFLIVVILGLIAYSLPVSSLESLSSVLARYIMVCLLLIVVLP</sequence>
<feature type="transmembrane region" description="Helical" evidence="17">
    <location>
        <begin position="137"/>
        <end position="156"/>
    </location>
</feature>
<feature type="transmembrane region" description="Helical" evidence="17">
    <location>
        <begin position="630"/>
        <end position="649"/>
    </location>
</feature>
<keyword evidence="9" id="KW-1278">Translocase</keyword>
<keyword evidence="12 17" id="KW-0520">NAD</keyword>
<keyword evidence="10" id="KW-0249">Electron transport</keyword>
<dbReference type="InterPro" id="IPR001750">
    <property type="entry name" value="ND/Mrp_TM"/>
</dbReference>
<feature type="transmembrane region" description="Helical" evidence="17">
    <location>
        <begin position="366"/>
        <end position="387"/>
    </location>
</feature>
<keyword evidence="8" id="KW-0999">Mitochondrion inner membrane</keyword>
<dbReference type="GO" id="GO:0008137">
    <property type="term" value="F:NADH dehydrogenase (ubiquinone) activity"/>
    <property type="evidence" value="ECO:0007669"/>
    <property type="project" value="UniProtKB-EC"/>
</dbReference>
<gene>
    <name evidence="21" type="primary">nad5</name>
    <name evidence="21" type="ORF">EN44_g12</name>
</gene>
<evidence type="ECO:0000256" key="8">
    <source>
        <dbReference type="ARBA" id="ARBA00022792"/>
    </source>
</evidence>
<evidence type="ECO:0000256" key="12">
    <source>
        <dbReference type="ARBA" id="ARBA00023027"/>
    </source>
</evidence>
<comment type="similarity">
    <text evidence="2 17">Belongs to the complex I subunit 5 family.</text>
</comment>
<evidence type="ECO:0000256" key="10">
    <source>
        <dbReference type="ARBA" id="ARBA00022982"/>
    </source>
</evidence>
<dbReference type="EMBL" id="KJ806271">
    <property type="protein sequence ID" value="AIK29168.1"/>
    <property type="molecule type" value="Genomic_DNA"/>
</dbReference>
<dbReference type="PANTHER" id="PTHR42829">
    <property type="entry name" value="NADH-UBIQUINONE OXIDOREDUCTASE CHAIN 5"/>
    <property type="match status" value="1"/>
</dbReference>
<evidence type="ECO:0000259" key="19">
    <source>
        <dbReference type="Pfam" id="PF00662"/>
    </source>
</evidence>
<organism evidence="21">
    <name type="scientific">Neochloris aquatica</name>
    <dbReference type="NCBI Taxonomy" id="3099"/>
    <lineage>
        <taxon>Eukaryota</taxon>
        <taxon>Viridiplantae</taxon>
        <taxon>Chlorophyta</taxon>
        <taxon>core chlorophytes</taxon>
        <taxon>Chlorophyceae</taxon>
        <taxon>CS clade</taxon>
        <taxon>Sphaeropleales</taxon>
        <taxon>Neochloridaceae</taxon>
        <taxon>Neochloris</taxon>
    </lineage>
</organism>
<evidence type="ECO:0000313" key="21">
    <source>
        <dbReference type="EMBL" id="AIK29168.1"/>
    </source>
</evidence>
<dbReference type="InterPro" id="IPR001516">
    <property type="entry name" value="Proton_antipo_N"/>
</dbReference>
<evidence type="ECO:0000256" key="11">
    <source>
        <dbReference type="ARBA" id="ARBA00022989"/>
    </source>
</evidence>
<keyword evidence="15 17" id="KW-0472">Membrane</keyword>
<keyword evidence="5 17" id="KW-0813">Transport</keyword>
<dbReference type="GO" id="GO:0005743">
    <property type="term" value="C:mitochondrial inner membrane"/>
    <property type="evidence" value="ECO:0007669"/>
    <property type="project" value="UniProtKB-SubCell"/>
</dbReference>
<evidence type="ECO:0000256" key="6">
    <source>
        <dbReference type="ARBA" id="ARBA00022660"/>
    </source>
</evidence>
<feature type="transmembrane region" description="Helical" evidence="17">
    <location>
        <begin position="449"/>
        <end position="469"/>
    </location>
</feature>
<keyword evidence="13 17" id="KW-0830">Ubiquinone</keyword>
<comment type="catalytic activity">
    <reaction evidence="16 17">
        <text>a ubiquinone + NADH + 5 H(+)(in) = a ubiquinol + NAD(+) + 4 H(+)(out)</text>
        <dbReference type="Rhea" id="RHEA:29091"/>
        <dbReference type="Rhea" id="RHEA-COMP:9565"/>
        <dbReference type="Rhea" id="RHEA-COMP:9566"/>
        <dbReference type="ChEBI" id="CHEBI:15378"/>
        <dbReference type="ChEBI" id="CHEBI:16389"/>
        <dbReference type="ChEBI" id="CHEBI:17976"/>
        <dbReference type="ChEBI" id="CHEBI:57540"/>
        <dbReference type="ChEBI" id="CHEBI:57945"/>
        <dbReference type="EC" id="7.1.1.2"/>
    </reaction>
</comment>
<dbReference type="PRINTS" id="PR01434">
    <property type="entry name" value="NADHDHGNASE5"/>
</dbReference>
<feature type="transmembrane region" description="Helical" evidence="17">
    <location>
        <begin position="323"/>
        <end position="345"/>
    </location>
</feature>
<dbReference type="NCBIfam" id="TIGR01974">
    <property type="entry name" value="NDH_I_L"/>
    <property type="match status" value="1"/>
</dbReference>
<evidence type="ECO:0000256" key="1">
    <source>
        <dbReference type="ARBA" id="ARBA00004448"/>
    </source>
</evidence>
<name>A0A076VF51_9CHLO</name>
<feature type="transmembrane region" description="Helical" evidence="17">
    <location>
        <begin position="299"/>
        <end position="317"/>
    </location>
</feature>
<evidence type="ECO:0000256" key="4">
    <source>
        <dbReference type="ARBA" id="ARBA00021096"/>
    </source>
</evidence>
<evidence type="ECO:0000256" key="14">
    <source>
        <dbReference type="ARBA" id="ARBA00023128"/>
    </source>
</evidence>
<comment type="function">
    <text evidence="17">Core subunit of the mitochondrial membrane respiratory chain NADH dehydrogenase (Complex I) which catalyzes electron transfer from NADH through the respiratory chain, using ubiquinone as an electron acceptor. Essential for the catalytic activity and assembly of complex I.</text>
</comment>
<keyword evidence="6" id="KW-0679">Respiratory chain</keyword>
<evidence type="ECO:0000256" key="2">
    <source>
        <dbReference type="ARBA" id="ARBA00008200"/>
    </source>
</evidence>
<dbReference type="Pfam" id="PF00662">
    <property type="entry name" value="Proton_antipo_N"/>
    <property type="match status" value="1"/>
</dbReference>
<dbReference type="InterPro" id="IPR010934">
    <property type="entry name" value="NADH_DH_su5_C"/>
</dbReference>
<evidence type="ECO:0000256" key="16">
    <source>
        <dbReference type="ARBA" id="ARBA00049551"/>
    </source>
</evidence>
<evidence type="ECO:0000256" key="13">
    <source>
        <dbReference type="ARBA" id="ARBA00023075"/>
    </source>
</evidence>
<evidence type="ECO:0000259" key="18">
    <source>
        <dbReference type="Pfam" id="PF00361"/>
    </source>
</evidence>
<feature type="transmembrane region" description="Helical" evidence="17">
    <location>
        <begin position="407"/>
        <end position="428"/>
    </location>
</feature>
<dbReference type="EC" id="7.1.1.2" evidence="3 17"/>
<feature type="transmembrane region" description="Helical" evidence="17">
    <location>
        <begin position="274"/>
        <end position="292"/>
    </location>
</feature>
<feature type="domain" description="NADH:quinone oxidoreductase/Mrp antiporter transmembrane" evidence="18">
    <location>
        <begin position="131"/>
        <end position="411"/>
    </location>
</feature>
<dbReference type="GeneID" id="20160302"/>
<feature type="transmembrane region" description="Helical" evidence="17">
    <location>
        <begin position="26"/>
        <end position="47"/>
    </location>
</feature>
<dbReference type="GO" id="GO:0003954">
    <property type="term" value="F:NADH dehydrogenase activity"/>
    <property type="evidence" value="ECO:0007669"/>
    <property type="project" value="TreeGrafter"/>
</dbReference>
<evidence type="ECO:0000256" key="5">
    <source>
        <dbReference type="ARBA" id="ARBA00022448"/>
    </source>
</evidence>
<dbReference type="InterPro" id="IPR018393">
    <property type="entry name" value="NADHpl_OxRdtase_5_subgr"/>
</dbReference>
<keyword evidence="11 17" id="KW-1133">Transmembrane helix</keyword>
<evidence type="ECO:0000256" key="3">
    <source>
        <dbReference type="ARBA" id="ARBA00012944"/>
    </source>
</evidence>
<accession>A0A076VF51</accession>
<evidence type="ECO:0000256" key="7">
    <source>
        <dbReference type="ARBA" id="ARBA00022692"/>
    </source>
</evidence>
<keyword evidence="7 17" id="KW-0812">Transmembrane</keyword>
<reference evidence="21" key="1">
    <citation type="journal article" date="2014" name="Genome Biol. Evol.">
        <title>Gene arrangement convergence, diverse intron content, and genetic code modifications in mitochondrial genomes of Sphaeropleales (Chlorophyta).</title>
        <authorList>
            <person name="Fucikova K."/>
            <person name="Lewis P.O."/>
            <person name="Gonzalez-Halphen D."/>
            <person name="Lewis L.A."/>
        </authorList>
    </citation>
    <scope>NUCLEOTIDE SEQUENCE</scope>
    <source>
        <strain evidence="21">UTEX 138</strain>
    </source>
</reference>
<feature type="transmembrane region" description="Helical" evidence="17">
    <location>
        <begin position="606"/>
        <end position="624"/>
    </location>
</feature>
<dbReference type="PANTHER" id="PTHR42829:SF2">
    <property type="entry name" value="NADH-UBIQUINONE OXIDOREDUCTASE CHAIN 5"/>
    <property type="match status" value="1"/>
</dbReference>
<dbReference type="RefSeq" id="YP_009054680.1">
    <property type="nucleotide sequence ID" value="NC_024761.1"/>
</dbReference>
<feature type="transmembrane region" description="Helical" evidence="17">
    <location>
        <begin position="168"/>
        <end position="188"/>
    </location>
</feature>
<dbReference type="InterPro" id="IPR003945">
    <property type="entry name" value="NU5C-like"/>
</dbReference>
<dbReference type="GO" id="GO:0015990">
    <property type="term" value="P:electron transport coupled proton transport"/>
    <property type="evidence" value="ECO:0007669"/>
    <property type="project" value="TreeGrafter"/>
</dbReference>